<feature type="transmembrane region" description="Helical" evidence="6">
    <location>
        <begin position="47"/>
        <end position="64"/>
    </location>
</feature>
<feature type="transmembrane region" description="Helical" evidence="6">
    <location>
        <begin position="270"/>
        <end position="294"/>
    </location>
</feature>
<keyword evidence="9" id="KW-1185">Reference proteome</keyword>
<dbReference type="InterPro" id="IPR036259">
    <property type="entry name" value="MFS_trans_sf"/>
</dbReference>
<dbReference type="InterPro" id="IPR004752">
    <property type="entry name" value="AmpG_permease/AT-1"/>
</dbReference>
<sequence length="432" mass="47420">MSQEQTKQTKPAFWVPTAYFAMGLPFVAIAQASALMYQGMGISDAQIAFWTSLIMIPWTIKFLWSPVLEMFKSKKYFVVISQFVTGITFALVALSLPLNDFFTYSIALLAIVAFSGATNDVATDGVYMDVLSPGLQAEYIGWQGASYNIAKLLTAGGFVALAGILEKQLGVVNAWVAVMLGIAAVMALLGLYHARMLPKGQSATEVTSLKEGFSTLWDVIKTFFEKKYIYLYIGFIILFRFAEGFAIKIAPLFFKAAVADGGLGLSLTEIGVIYGTFGTAAFVLGSLLGGYFIAWRGLKRALLFLVASFNIPFAVYAFLAATQPDNLYIIGGAVVFEYFGYGFGFVGLILFMMQQIAPGKYKMAHYAFASGIMNLGFMIPSMLSGYISDWLGYKIFFFWVLAATIPVFIAARFIPFANPDNKEQKEIEEANN</sequence>
<accession>A0A9X3FDP3</accession>
<gene>
    <name evidence="8" type="ORF">OU798_10260</name>
</gene>
<dbReference type="InterPro" id="IPR011701">
    <property type="entry name" value="MFS"/>
</dbReference>
<feature type="transmembrane region" description="Helical" evidence="6">
    <location>
        <begin position="144"/>
        <end position="165"/>
    </location>
</feature>
<evidence type="ECO:0000256" key="1">
    <source>
        <dbReference type="ARBA" id="ARBA00004141"/>
    </source>
</evidence>
<evidence type="ECO:0000256" key="4">
    <source>
        <dbReference type="ARBA" id="ARBA00022989"/>
    </source>
</evidence>
<dbReference type="EMBL" id="JAPOHD010000020">
    <property type="protein sequence ID" value="MCY1720728.1"/>
    <property type="molecule type" value="Genomic_DNA"/>
</dbReference>
<comment type="subcellular location">
    <subcellularLocation>
        <location evidence="1">Membrane</location>
        <topology evidence="1">Multi-pass membrane protein</topology>
    </subcellularLocation>
</comment>
<evidence type="ECO:0000259" key="7">
    <source>
        <dbReference type="PROSITE" id="PS50850"/>
    </source>
</evidence>
<dbReference type="GO" id="GO:0022857">
    <property type="term" value="F:transmembrane transporter activity"/>
    <property type="evidence" value="ECO:0007669"/>
    <property type="project" value="InterPro"/>
</dbReference>
<dbReference type="Pfam" id="PF07690">
    <property type="entry name" value="MFS_1"/>
    <property type="match status" value="1"/>
</dbReference>
<dbReference type="Gene3D" id="1.20.1250.20">
    <property type="entry name" value="MFS general substrate transporter like domains"/>
    <property type="match status" value="2"/>
</dbReference>
<feature type="domain" description="Major facilitator superfamily (MFS) profile" evidence="7">
    <location>
        <begin position="11"/>
        <end position="418"/>
    </location>
</feature>
<feature type="transmembrane region" description="Helical" evidence="6">
    <location>
        <begin position="395"/>
        <end position="415"/>
    </location>
</feature>
<feature type="transmembrane region" description="Helical" evidence="6">
    <location>
        <begin position="327"/>
        <end position="351"/>
    </location>
</feature>
<protein>
    <submittedName>
        <fullName evidence="8">MFS transporter</fullName>
    </submittedName>
</protein>
<feature type="transmembrane region" description="Helical" evidence="6">
    <location>
        <begin position="171"/>
        <end position="192"/>
    </location>
</feature>
<dbReference type="SUPFAM" id="SSF103473">
    <property type="entry name" value="MFS general substrate transporter"/>
    <property type="match status" value="1"/>
</dbReference>
<dbReference type="Proteomes" id="UP001145087">
    <property type="component" value="Unassembled WGS sequence"/>
</dbReference>
<dbReference type="AlphaFoldDB" id="A0A9X3FDP3"/>
<dbReference type="PANTHER" id="PTHR12778:SF10">
    <property type="entry name" value="MAJOR FACILITATOR SUPERFAMILY DOMAIN-CONTAINING PROTEIN 3"/>
    <property type="match status" value="1"/>
</dbReference>
<feature type="transmembrane region" description="Helical" evidence="6">
    <location>
        <begin position="76"/>
        <end position="96"/>
    </location>
</feature>
<evidence type="ECO:0000256" key="6">
    <source>
        <dbReference type="SAM" id="Phobius"/>
    </source>
</evidence>
<dbReference type="InterPro" id="IPR020846">
    <property type="entry name" value="MFS_dom"/>
</dbReference>
<dbReference type="RefSeq" id="WP_343333061.1">
    <property type="nucleotide sequence ID" value="NZ_JAPOHD010000020.1"/>
</dbReference>
<feature type="transmembrane region" description="Helical" evidence="6">
    <location>
        <begin position="102"/>
        <end position="123"/>
    </location>
</feature>
<keyword evidence="4 6" id="KW-1133">Transmembrane helix</keyword>
<evidence type="ECO:0000256" key="5">
    <source>
        <dbReference type="ARBA" id="ARBA00023136"/>
    </source>
</evidence>
<evidence type="ECO:0000313" key="9">
    <source>
        <dbReference type="Proteomes" id="UP001145087"/>
    </source>
</evidence>
<evidence type="ECO:0000256" key="2">
    <source>
        <dbReference type="ARBA" id="ARBA00022448"/>
    </source>
</evidence>
<dbReference type="PROSITE" id="PS50850">
    <property type="entry name" value="MFS"/>
    <property type="match status" value="1"/>
</dbReference>
<feature type="transmembrane region" description="Helical" evidence="6">
    <location>
        <begin position="12"/>
        <end position="35"/>
    </location>
</feature>
<keyword evidence="5 6" id="KW-0472">Membrane</keyword>
<evidence type="ECO:0000313" key="8">
    <source>
        <dbReference type="EMBL" id="MCY1720728.1"/>
    </source>
</evidence>
<dbReference type="GO" id="GO:0016020">
    <property type="term" value="C:membrane"/>
    <property type="evidence" value="ECO:0007669"/>
    <property type="project" value="UniProtKB-SubCell"/>
</dbReference>
<dbReference type="PANTHER" id="PTHR12778">
    <property type="entry name" value="SOLUTE CARRIER FAMILY 33 ACETYL-COA TRANSPORTER -RELATED"/>
    <property type="match status" value="1"/>
</dbReference>
<reference evidence="8" key="1">
    <citation type="submission" date="2022-11" db="EMBL/GenBank/DDBJ databases">
        <title>Marilongibacter aestuarii gen. nov., sp. nov., isolated from tidal flat sediment.</title>
        <authorList>
            <person name="Jiayan W."/>
        </authorList>
    </citation>
    <scope>NUCLEOTIDE SEQUENCE</scope>
    <source>
        <strain evidence="8">Z1-6</strain>
    </source>
</reference>
<feature type="transmembrane region" description="Helical" evidence="6">
    <location>
        <begin position="301"/>
        <end position="321"/>
    </location>
</feature>
<organism evidence="8 9">
    <name type="scientific">Draconibacterium aestuarii</name>
    <dbReference type="NCBI Taxonomy" id="2998507"/>
    <lineage>
        <taxon>Bacteria</taxon>
        <taxon>Pseudomonadati</taxon>
        <taxon>Bacteroidota</taxon>
        <taxon>Bacteroidia</taxon>
        <taxon>Marinilabiliales</taxon>
        <taxon>Prolixibacteraceae</taxon>
        <taxon>Draconibacterium</taxon>
    </lineage>
</organism>
<feature type="transmembrane region" description="Helical" evidence="6">
    <location>
        <begin position="229"/>
        <end position="250"/>
    </location>
</feature>
<evidence type="ECO:0000256" key="3">
    <source>
        <dbReference type="ARBA" id="ARBA00022692"/>
    </source>
</evidence>
<name>A0A9X3FDP3_9BACT</name>
<feature type="transmembrane region" description="Helical" evidence="6">
    <location>
        <begin position="363"/>
        <end position="383"/>
    </location>
</feature>
<comment type="caution">
    <text evidence="8">The sequence shown here is derived from an EMBL/GenBank/DDBJ whole genome shotgun (WGS) entry which is preliminary data.</text>
</comment>
<keyword evidence="3 6" id="KW-0812">Transmembrane</keyword>
<keyword evidence="2" id="KW-0813">Transport</keyword>
<proteinExistence type="predicted"/>